<dbReference type="GO" id="GO:0006071">
    <property type="term" value="P:glycerol metabolic process"/>
    <property type="evidence" value="ECO:0007669"/>
    <property type="project" value="InterPro"/>
</dbReference>
<comment type="cofactor">
    <cofactor evidence="8">
        <name>Mn(2+)</name>
        <dbReference type="ChEBI" id="CHEBI:29035"/>
    </cofactor>
</comment>
<keyword evidence="5 8" id="KW-0464">Manganese</keyword>
<sequence length="335" mass="36114">MIPEITLDMVRVTEAAALMASLYLGRGNKEMVDQYAVDAMRGILDLIDMRGTVVIGEGEKDNAPMLYPGEKVGKWGDDDPEVLIAVDPIDGTRLVAGGRPNAISVIAATENGEIAPLPTHYVDKLAVGKELAGHLDIEATPRENLRIAAAILGVKVSELTVAVLDRERNAELIEAIRSVGARIKLIDDGDIAGAISTALPESGIDIYMGVGGSPEGVLAAAALQCLGGEIQVKCWARNDEEIKKVEKAGFDINKTYRTRDLINGSEVIFSATGVTDGSFLKGVRFHQNQAVTDSIVMRSSTRTIRRIIAYHDLEFKTITTKTEGEKKLINGANWF</sequence>
<feature type="binding site" evidence="8">
    <location>
        <position position="33"/>
    </location>
    <ligand>
        <name>Mn(2+)</name>
        <dbReference type="ChEBI" id="CHEBI:29035"/>
        <label>1</label>
    </ligand>
</feature>
<dbReference type="AlphaFoldDB" id="C5CF86"/>
<dbReference type="PANTHER" id="PTHR30447:SF0">
    <property type="entry name" value="FRUCTOSE-1,6-BISPHOSPHATASE 1 CLASS 2-RELATED"/>
    <property type="match status" value="1"/>
</dbReference>
<comment type="similarity">
    <text evidence="2 7">Belongs to the FBPase class 2 family.</text>
</comment>
<name>C5CF86_KOSOT</name>
<dbReference type="Gene3D" id="3.30.540.10">
    <property type="entry name" value="Fructose-1,6-Bisphosphatase, subunit A, domain 1"/>
    <property type="match status" value="1"/>
</dbReference>
<dbReference type="HOGENOM" id="CLU_054938_0_0_0"/>
<dbReference type="GO" id="GO:0006094">
    <property type="term" value="P:gluconeogenesis"/>
    <property type="evidence" value="ECO:0007669"/>
    <property type="project" value="InterPro"/>
</dbReference>
<proteinExistence type="inferred from homology"/>
<feature type="binding site" evidence="9">
    <location>
        <begin position="188"/>
        <end position="190"/>
    </location>
    <ligand>
        <name>substrate</name>
    </ligand>
</feature>
<evidence type="ECO:0000256" key="7">
    <source>
        <dbReference type="PIRNR" id="PIRNR004532"/>
    </source>
</evidence>
<feature type="binding site" evidence="8">
    <location>
        <position position="90"/>
    </location>
    <ligand>
        <name>Mn(2+)</name>
        <dbReference type="ChEBI" id="CHEBI:29035"/>
        <label>2</label>
    </ligand>
</feature>
<dbReference type="CDD" id="cd01516">
    <property type="entry name" value="FBPase_glpX"/>
    <property type="match status" value="1"/>
</dbReference>
<dbReference type="Proteomes" id="UP000002382">
    <property type="component" value="Chromosome"/>
</dbReference>
<dbReference type="NCBIfam" id="TIGR00330">
    <property type="entry name" value="glpX"/>
    <property type="match status" value="1"/>
</dbReference>
<feature type="binding site" evidence="8">
    <location>
        <position position="87"/>
    </location>
    <ligand>
        <name>Mn(2+)</name>
        <dbReference type="ChEBI" id="CHEBI:29035"/>
        <label>2</label>
    </ligand>
</feature>
<feature type="binding site" evidence="9">
    <location>
        <begin position="90"/>
        <end position="92"/>
    </location>
    <ligand>
        <name>substrate</name>
    </ligand>
</feature>
<dbReference type="GO" id="GO:0046872">
    <property type="term" value="F:metal ion binding"/>
    <property type="evidence" value="ECO:0007669"/>
    <property type="project" value="UniProtKB-KW"/>
</dbReference>
<dbReference type="PANTHER" id="PTHR30447">
    <property type="entry name" value="FRUCTOSE-1,6-BISPHOSPHATASE CLASS 2"/>
    <property type="match status" value="1"/>
</dbReference>
<dbReference type="SUPFAM" id="SSF56655">
    <property type="entry name" value="Carbohydrate phosphatase"/>
    <property type="match status" value="1"/>
</dbReference>
<dbReference type="GO" id="GO:0042132">
    <property type="term" value="F:fructose 1,6-bisphosphate 1-phosphatase activity"/>
    <property type="evidence" value="ECO:0007669"/>
    <property type="project" value="UniProtKB-EC"/>
</dbReference>
<dbReference type="GO" id="GO:0030388">
    <property type="term" value="P:fructose 1,6-bisphosphate metabolic process"/>
    <property type="evidence" value="ECO:0007669"/>
    <property type="project" value="TreeGrafter"/>
</dbReference>
<keyword evidence="4 10" id="KW-0378">Hydrolase</keyword>
<dbReference type="RefSeq" id="WP_012745145.1">
    <property type="nucleotide sequence ID" value="NC_012785.1"/>
</dbReference>
<keyword evidence="6 7" id="KW-0119">Carbohydrate metabolism</keyword>
<reference evidence="10 11" key="1">
    <citation type="submission" date="2009-06" db="EMBL/GenBank/DDBJ databases">
        <title>Complete sequence of Thermotogales bacterium TBF 19.5.1.</title>
        <authorList>
            <consortium name="US DOE Joint Genome Institute"/>
            <person name="Lucas S."/>
            <person name="Copeland A."/>
            <person name="Lapidus A."/>
            <person name="Glavina del Rio T."/>
            <person name="Tice H."/>
            <person name="Bruce D."/>
            <person name="Goodwin L."/>
            <person name="Pitluck S."/>
            <person name="Chertkov O."/>
            <person name="Brettin T."/>
            <person name="Detter J.C."/>
            <person name="Han C."/>
            <person name="Schmutz J."/>
            <person name="Larimer F."/>
            <person name="Land M."/>
            <person name="Hauser L."/>
            <person name="Kyrpides N."/>
            <person name="Ovchinnikova G."/>
            <person name="Noll K."/>
        </authorList>
    </citation>
    <scope>NUCLEOTIDE SEQUENCE [LARGE SCALE GENOMIC DNA]</scope>
    <source>
        <strain evidence="11">ATCC BAA-1733 / DSM 21960 / TBF 19.5.1</strain>
    </source>
</reference>
<evidence type="ECO:0000256" key="3">
    <source>
        <dbReference type="ARBA" id="ARBA00022723"/>
    </source>
</evidence>
<evidence type="ECO:0000256" key="5">
    <source>
        <dbReference type="ARBA" id="ARBA00023211"/>
    </source>
</evidence>
<feature type="binding site" evidence="8">
    <location>
        <position position="215"/>
    </location>
    <ligand>
        <name>Mn(2+)</name>
        <dbReference type="ChEBI" id="CHEBI:29035"/>
        <label>2</label>
    </ligand>
</feature>
<dbReference type="EMBL" id="CP001634">
    <property type="protein sequence ID" value="ACR79363.1"/>
    <property type="molecule type" value="Genomic_DNA"/>
</dbReference>
<dbReference type="PIRSF" id="PIRSF004532">
    <property type="entry name" value="GlpX"/>
    <property type="match status" value="1"/>
</dbReference>
<evidence type="ECO:0000256" key="2">
    <source>
        <dbReference type="ARBA" id="ARBA00008989"/>
    </source>
</evidence>
<dbReference type="Pfam" id="PF03320">
    <property type="entry name" value="FBPase_glpX"/>
    <property type="match status" value="1"/>
</dbReference>
<protein>
    <recommendedName>
        <fullName evidence="7">Fructose-1,6-bisphosphatase</fullName>
    </recommendedName>
</protein>
<reference evidence="10 11" key="2">
    <citation type="journal article" date="2011" name="J. Bacteriol.">
        <title>Genome Sequence of Kosmotoga olearia Strain TBF 19.5.1, a Thermophilic Bacterium with a Wide Growth Temperature Range, Isolated from the Troll B Oil Platform in the North Sea.</title>
        <authorList>
            <person name="Swithers K.S."/>
            <person name="Dipippo J.L."/>
            <person name="Bruce D.C."/>
            <person name="Detter C."/>
            <person name="Tapia R."/>
            <person name="Han S."/>
            <person name="Goodwin L.A."/>
            <person name="Han J."/>
            <person name="Woyke T."/>
            <person name="Pitluck S."/>
            <person name="Pennacchio L."/>
            <person name="Nolan M."/>
            <person name="Mikhailova N."/>
            <person name="Land M.L."/>
            <person name="Nesbo C.L."/>
            <person name="Gogarten J.P."/>
            <person name="Noll K.M."/>
        </authorList>
    </citation>
    <scope>NUCLEOTIDE SEQUENCE [LARGE SCALE GENOMIC DNA]</scope>
    <source>
        <strain evidence="11">ATCC BAA-1733 / DSM 21960 / TBF 19.5.1</strain>
    </source>
</reference>
<dbReference type="GO" id="GO:0005829">
    <property type="term" value="C:cytosol"/>
    <property type="evidence" value="ECO:0007669"/>
    <property type="project" value="TreeGrafter"/>
</dbReference>
<evidence type="ECO:0000256" key="9">
    <source>
        <dbReference type="PIRSR" id="PIRSR004532-2"/>
    </source>
</evidence>
<evidence type="ECO:0000256" key="8">
    <source>
        <dbReference type="PIRSR" id="PIRSR004532-1"/>
    </source>
</evidence>
<dbReference type="InterPro" id="IPR004464">
    <property type="entry name" value="FBPase_class-2/SBPase"/>
</dbReference>
<dbReference type="OrthoDB" id="9779353at2"/>
<comment type="catalytic activity">
    <reaction evidence="1">
        <text>beta-D-fructose 1,6-bisphosphate + H2O = beta-D-fructose 6-phosphate + phosphate</text>
        <dbReference type="Rhea" id="RHEA:11064"/>
        <dbReference type="ChEBI" id="CHEBI:15377"/>
        <dbReference type="ChEBI" id="CHEBI:32966"/>
        <dbReference type="ChEBI" id="CHEBI:43474"/>
        <dbReference type="ChEBI" id="CHEBI:57634"/>
        <dbReference type="EC" id="3.1.3.11"/>
    </reaction>
</comment>
<organism evidence="10 11">
    <name type="scientific">Kosmotoga olearia (strain ATCC BAA-1733 / DSM 21960 / TBF 19.5.1)</name>
    <dbReference type="NCBI Taxonomy" id="521045"/>
    <lineage>
        <taxon>Bacteria</taxon>
        <taxon>Thermotogati</taxon>
        <taxon>Thermotogota</taxon>
        <taxon>Thermotogae</taxon>
        <taxon>Kosmotogales</taxon>
        <taxon>Kosmotogaceae</taxon>
        <taxon>Kosmotoga</taxon>
    </lineage>
</organism>
<dbReference type="STRING" id="521045.Kole_0646"/>
<evidence type="ECO:0000313" key="11">
    <source>
        <dbReference type="Proteomes" id="UP000002382"/>
    </source>
</evidence>
<dbReference type="KEGG" id="kol:Kole_0646"/>
<feature type="binding site" evidence="8">
    <location>
        <position position="57"/>
    </location>
    <ligand>
        <name>Mn(2+)</name>
        <dbReference type="ChEBI" id="CHEBI:29035"/>
        <label>1</label>
    </ligand>
</feature>
<evidence type="ECO:0000256" key="4">
    <source>
        <dbReference type="ARBA" id="ARBA00022801"/>
    </source>
</evidence>
<keyword evidence="3 8" id="KW-0479">Metal-binding</keyword>
<accession>C5CF86</accession>
<keyword evidence="11" id="KW-1185">Reference proteome</keyword>
<feature type="binding site" evidence="9">
    <location>
        <begin position="166"/>
        <end position="168"/>
    </location>
    <ligand>
        <name>substrate</name>
    </ligand>
</feature>
<feature type="binding site" evidence="9">
    <location>
        <position position="121"/>
    </location>
    <ligand>
        <name>substrate</name>
    </ligand>
</feature>
<evidence type="ECO:0000256" key="6">
    <source>
        <dbReference type="ARBA" id="ARBA00023277"/>
    </source>
</evidence>
<dbReference type="Gene3D" id="3.40.190.90">
    <property type="match status" value="1"/>
</dbReference>
<feature type="binding site" evidence="9">
    <location>
        <position position="212"/>
    </location>
    <ligand>
        <name>substrate</name>
    </ligand>
</feature>
<gene>
    <name evidence="10" type="ordered locus">Kole_0646</name>
</gene>
<dbReference type="eggNOG" id="COG1494">
    <property type="taxonomic scope" value="Bacteria"/>
</dbReference>
<evidence type="ECO:0000313" key="10">
    <source>
        <dbReference type="EMBL" id="ACR79363.1"/>
    </source>
</evidence>
<evidence type="ECO:0000256" key="1">
    <source>
        <dbReference type="ARBA" id="ARBA00001273"/>
    </source>
</evidence>